<dbReference type="PROSITE" id="PS51257">
    <property type="entry name" value="PROKAR_LIPOPROTEIN"/>
    <property type="match status" value="1"/>
</dbReference>
<keyword evidence="2" id="KW-0472">Membrane</keyword>
<organism evidence="3 4">
    <name type="scientific">Thermogemmata fonticola</name>
    <dbReference type="NCBI Taxonomy" id="2755323"/>
    <lineage>
        <taxon>Bacteria</taxon>
        <taxon>Pseudomonadati</taxon>
        <taxon>Planctomycetota</taxon>
        <taxon>Planctomycetia</taxon>
        <taxon>Gemmatales</taxon>
        <taxon>Gemmataceae</taxon>
        <taxon>Thermogemmata</taxon>
    </lineage>
</organism>
<reference evidence="3 4" key="1">
    <citation type="submission" date="2020-07" db="EMBL/GenBank/DDBJ databases">
        <title>Thermogemmata thermophila gen. nov., sp. nov., a novel moderate thermophilic planctomycete from a Kamchatka hot spring.</title>
        <authorList>
            <person name="Elcheninov A.G."/>
            <person name="Podosokorskaya O.A."/>
            <person name="Kovaleva O.L."/>
            <person name="Novikov A."/>
            <person name="Bonch-Osmolovskaya E.A."/>
            <person name="Toshchakov S.V."/>
            <person name="Kublanov I.V."/>
        </authorList>
    </citation>
    <scope>NUCLEOTIDE SEQUENCE [LARGE SCALE GENOMIC DNA]</scope>
    <source>
        <strain evidence="3 4">2918</strain>
    </source>
</reference>
<dbReference type="AlphaFoldDB" id="A0A7V9ABY6"/>
<keyword evidence="4" id="KW-1185">Reference proteome</keyword>
<dbReference type="RefSeq" id="WP_194537892.1">
    <property type="nucleotide sequence ID" value="NZ_JACEFB010000006.1"/>
</dbReference>
<keyword evidence="2" id="KW-1133">Transmembrane helix</keyword>
<evidence type="ECO:0008006" key="5">
    <source>
        <dbReference type="Google" id="ProtNLM"/>
    </source>
</evidence>
<evidence type="ECO:0000256" key="2">
    <source>
        <dbReference type="SAM" id="Phobius"/>
    </source>
</evidence>
<evidence type="ECO:0000256" key="1">
    <source>
        <dbReference type="SAM" id="MobiDB-lite"/>
    </source>
</evidence>
<dbReference type="Proteomes" id="UP000542342">
    <property type="component" value="Unassembled WGS sequence"/>
</dbReference>
<comment type="caution">
    <text evidence="3">The sequence shown here is derived from an EMBL/GenBank/DDBJ whole genome shotgun (WGS) entry which is preliminary data.</text>
</comment>
<evidence type="ECO:0000313" key="3">
    <source>
        <dbReference type="EMBL" id="MBA2226449.1"/>
    </source>
</evidence>
<protein>
    <recommendedName>
        <fullName evidence="5">Lipoprotein</fullName>
    </recommendedName>
</protein>
<sequence length="194" mass="20185">MKPGVKGALNVGGVVLGVMLILSAGCHKSKPKPPDTPPPPAVSAHNDSQDAAAKKAGSGDETPGGGLIYPAGGVGIVTPGVIGGGGGGAIQAVRKAARRTQARNELHNLGLLIEQMRDPFGKMPTREQILQELQRSYPQLYQAIQEGSYILTGTTDGSGVWAYEVEADIRPGLAVIGGRVTSISPEELARYLRR</sequence>
<name>A0A7V9ABY6_9BACT</name>
<evidence type="ECO:0000313" key="4">
    <source>
        <dbReference type="Proteomes" id="UP000542342"/>
    </source>
</evidence>
<keyword evidence="2" id="KW-0812">Transmembrane</keyword>
<feature type="region of interest" description="Disordered" evidence="1">
    <location>
        <begin position="27"/>
        <end position="64"/>
    </location>
</feature>
<gene>
    <name evidence="3" type="ORF">H0921_09785</name>
</gene>
<accession>A0A7V9ABY6</accession>
<feature type="transmembrane region" description="Helical" evidence="2">
    <location>
        <begin position="7"/>
        <end position="25"/>
    </location>
</feature>
<dbReference type="EMBL" id="JACEFB010000006">
    <property type="protein sequence ID" value="MBA2226449.1"/>
    <property type="molecule type" value="Genomic_DNA"/>
</dbReference>
<proteinExistence type="predicted"/>